<accession>A0A9Q2NKI9</accession>
<reference evidence="2" key="1">
    <citation type="submission" date="2021-01" db="EMBL/GenBank/DDBJ databases">
        <title>Diatom-associated Roseobacters Show Island Model of Population Structure.</title>
        <authorList>
            <person name="Qu L."/>
            <person name="Feng X."/>
            <person name="Chen Y."/>
            <person name="Li L."/>
            <person name="Wang X."/>
            <person name="Hu Z."/>
            <person name="Wang H."/>
            <person name="Luo H."/>
        </authorList>
    </citation>
    <scope>NUCLEOTIDE SEQUENCE</scope>
    <source>
        <strain evidence="2">SM26-45</strain>
    </source>
</reference>
<dbReference type="RefSeq" id="WP_231035261.1">
    <property type="nucleotide sequence ID" value="NZ_JAJNGX010000015.1"/>
</dbReference>
<organism evidence="2 3">
    <name type="scientific">Pseudosulfitobacter pseudonitzschiae</name>
    <dbReference type="NCBI Taxonomy" id="1402135"/>
    <lineage>
        <taxon>Bacteria</taxon>
        <taxon>Pseudomonadati</taxon>
        <taxon>Pseudomonadota</taxon>
        <taxon>Alphaproteobacteria</taxon>
        <taxon>Rhodobacterales</taxon>
        <taxon>Roseobacteraceae</taxon>
        <taxon>Pseudosulfitobacter</taxon>
    </lineage>
</organism>
<evidence type="ECO:0000256" key="1">
    <source>
        <dbReference type="SAM" id="MobiDB-lite"/>
    </source>
</evidence>
<sequence length="93" mass="9619">MADEKETAPAASKGVSKKKSTGLIPGVSLTRIHHDGHSPPCALYDGTAPEKGDRISFKLANGVTYTGVVADATEADGNVLVEFVDGIKPVSPK</sequence>
<feature type="region of interest" description="Disordered" evidence="1">
    <location>
        <begin position="1"/>
        <end position="41"/>
    </location>
</feature>
<dbReference type="AlphaFoldDB" id="A0A9Q2NKI9"/>
<name>A0A9Q2NKI9_9RHOB</name>
<protein>
    <submittedName>
        <fullName evidence="2">Uncharacterized protein</fullName>
    </submittedName>
</protein>
<proteinExistence type="predicted"/>
<dbReference type="EMBL" id="JAFBWN010000015">
    <property type="protein sequence ID" value="MBM2356376.1"/>
    <property type="molecule type" value="Genomic_DNA"/>
</dbReference>
<gene>
    <name evidence="2" type="ORF">JQX14_17610</name>
</gene>
<evidence type="ECO:0000313" key="2">
    <source>
        <dbReference type="EMBL" id="MBM2356376.1"/>
    </source>
</evidence>
<evidence type="ECO:0000313" key="3">
    <source>
        <dbReference type="Proteomes" id="UP000809337"/>
    </source>
</evidence>
<dbReference type="Proteomes" id="UP000809337">
    <property type="component" value="Unassembled WGS sequence"/>
</dbReference>
<comment type="caution">
    <text evidence="2">The sequence shown here is derived from an EMBL/GenBank/DDBJ whole genome shotgun (WGS) entry which is preliminary data.</text>
</comment>